<dbReference type="EMBL" id="CM003532">
    <property type="protein sequence ID" value="RCV27494.1"/>
    <property type="molecule type" value="Genomic_DNA"/>
</dbReference>
<dbReference type="AlphaFoldDB" id="A0A368RBP1"/>
<organism evidence="2">
    <name type="scientific">Setaria italica</name>
    <name type="common">Foxtail millet</name>
    <name type="synonym">Panicum italicum</name>
    <dbReference type="NCBI Taxonomy" id="4555"/>
    <lineage>
        <taxon>Eukaryota</taxon>
        <taxon>Viridiplantae</taxon>
        <taxon>Streptophyta</taxon>
        <taxon>Embryophyta</taxon>
        <taxon>Tracheophyta</taxon>
        <taxon>Spermatophyta</taxon>
        <taxon>Magnoliopsida</taxon>
        <taxon>Liliopsida</taxon>
        <taxon>Poales</taxon>
        <taxon>Poaceae</taxon>
        <taxon>PACMAD clade</taxon>
        <taxon>Panicoideae</taxon>
        <taxon>Panicodae</taxon>
        <taxon>Paniceae</taxon>
        <taxon>Cenchrinae</taxon>
        <taxon>Setaria</taxon>
    </lineage>
</organism>
<evidence type="ECO:0000313" key="2">
    <source>
        <dbReference type="EMBL" id="RCV27494.1"/>
    </source>
</evidence>
<feature type="region of interest" description="Disordered" evidence="1">
    <location>
        <begin position="1"/>
        <end position="21"/>
    </location>
</feature>
<feature type="compositionally biased region" description="Basic residues" evidence="1">
    <location>
        <begin position="71"/>
        <end position="83"/>
    </location>
</feature>
<gene>
    <name evidence="2" type="ORF">SETIT_5G329000v2</name>
</gene>
<dbReference type="KEGG" id="sita:101783793"/>
<protein>
    <submittedName>
        <fullName evidence="2">Uncharacterized protein</fullName>
    </submittedName>
</protein>
<evidence type="ECO:0000256" key="1">
    <source>
        <dbReference type="SAM" id="MobiDB-lite"/>
    </source>
</evidence>
<reference evidence="2" key="2">
    <citation type="submission" date="2015-07" db="EMBL/GenBank/DDBJ databases">
        <authorList>
            <person name="Noorani M."/>
        </authorList>
    </citation>
    <scope>NUCLEOTIDE SEQUENCE</scope>
    <source>
        <strain evidence="2">Yugu1</strain>
    </source>
</reference>
<proteinExistence type="predicted"/>
<accession>A0A368RBP1</accession>
<sequence>MLAADQNRIRPKPIGPLSRPICVREDGGGAVRVSIPSLWSDRRRRLWTRPPPLTSGASHRGSSTAVPGAGGHRHPPPLPKHRRARVVVHSRPVGRGLGRSSLPPAAVAGGLLRAKTPPKPACAAAAAVRALTSGHRRLPQGCRRACRHAPLLPGASGHVRQPLLYGDEAARAGPQPVQDRCCWDHRRWIGRRRLGCKDAAAGCWGAGGSTPPLTQGRWRACRGRGCRRIVSRRATVAAGHCKSMDASPALGKTCSRASLKTPLVMHCSKKCLFIIARISACSSWIRH</sequence>
<reference evidence="2" key="1">
    <citation type="journal article" date="2012" name="Nat. Biotechnol.">
        <title>Reference genome sequence of the model plant Setaria.</title>
        <authorList>
            <person name="Bennetzen J.L."/>
            <person name="Schmutz J."/>
            <person name="Wang H."/>
            <person name="Percifield R."/>
            <person name="Hawkins J."/>
            <person name="Pontaroli A.C."/>
            <person name="Estep M."/>
            <person name="Feng L."/>
            <person name="Vaughn J.N."/>
            <person name="Grimwood J."/>
            <person name="Jenkins J."/>
            <person name="Barry K."/>
            <person name="Lindquist E."/>
            <person name="Hellsten U."/>
            <person name="Deshpande S."/>
            <person name="Wang X."/>
            <person name="Wu X."/>
            <person name="Mitros T."/>
            <person name="Triplett J."/>
            <person name="Yang X."/>
            <person name="Ye C.Y."/>
            <person name="Mauro-Herrera M."/>
            <person name="Wang L."/>
            <person name="Li P."/>
            <person name="Sharma M."/>
            <person name="Sharma R."/>
            <person name="Ronald P.C."/>
            <person name="Panaud O."/>
            <person name="Kellogg E.A."/>
            <person name="Brutnell T.P."/>
            <person name="Doust A.N."/>
            <person name="Tuskan G.A."/>
            <person name="Rokhsar D."/>
            <person name="Devos K.M."/>
        </authorList>
    </citation>
    <scope>NUCLEOTIDE SEQUENCE [LARGE SCALE GENOMIC DNA]</scope>
    <source>
        <strain evidence="2">Yugu1</strain>
    </source>
</reference>
<feature type="compositionally biased region" description="Polar residues" evidence="1">
    <location>
        <begin position="56"/>
        <end position="65"/>
    </location>
</feature>
<name>A0A368RBP1_SETIT</name>
<feature type="region of interest" description="Disordered" evidence="1">
    <location>
        <begin position="49"/>
        <end position="83"/>
    </location>
</feature>